<dbReference type="GO" id="GO:0016779">
    <property type="term" value="F:nucleotidyltransferase activity"/>
    <property type="evidence" value="ECO:0007669"/>
    <property type="project" value="UniProtKB-KW"/>
</dbReference>
<name>A0AAV6Z546_ENGPU</name>
<comment type="caution">
    <text evidence="11">The sequence shown here is derived from an EMBL/GenBank/DDBJ whole genome shotgun (WGS) entry which is preliminary data.</text>
</comment>
<evidence type="ECO:0000256" key="4">
    <source>
        <dbReference type="ARBA" id="ARBA00022695"/>
    </source>
</evidence>
<dbReference type="PANTHER" id="PTHR10339">
    <property type="entry name" value="ADP-RIBOSYLTRANSFERASE"/>
    <property type="match status" value="1"/>
</dbReference>
<evidence type="ECO:0000256" key="5">
    <source>
        <dbReference type="ARBA" id="ARBA00022729"/>
    </source>
</evidence>
<keyword evidence="8" id="KW-1015">Disulfide bond</keyword>
<dbReference type="GO" id="GO:0003950">
    <property type="term" value="F:NAD+ poly-ADP-ribosyltransferase activity"/>
    <property type="evidence" value="ECO:0007669"/>
    <property type="project" value="TreeGrafter"/>
</dbReference>
<evidence type="ECO:0000256" key="9">
    <source>
        <dbReference type="ARBA" id="ARBA00047597"/>
    </source>
</evidence>
<dbReference type="FunFam" id="3.90.176.10:FF:000001">
    <property type="entry name" value="NAD(P)(+)--arginine ADP-ribosyltransferase"/>
    <property type="match status" value="1"/>
</dbReference>
<keyword evidence="7 10" id="KW-0520">NAD</keyword>
<keyword evidence="4" id="KW-0548">Nucleotidyltransferase</keyword>
<dbReference type="PANTHER" id="PTHR10339:SF2">
    <property type="entry name" value="ECTO-ADP-RIBOSYLTRANSFERASE 5"/>
    <property type="match status" value="1"/>
</dbReference>
<dbReference type="Gene3D" id="3.90.176.10">
    <property type="entry name" value="Toxin ADP-ribosyltransferase, Chain A, domain 1"/>
    <property type="match status" value="1"/>
</dbReference>
<organism evidence="11 12">
    <name type="scientific">Engystomops pustulosus</name>
    <name type="common">Tungara frog</name>
    <name type="synonym">Physalaemus pustulosus</name>
    <dbReference type="NCBI Taxonomy" id="76066"/>
    <lineage>
        <taxon>Eukaryota</taxon>
        <taxon>Metazoa</taxon>
        <taxon>Chordata</taxon>
        <taxon>Craniata</taxon>
        <taxon>Vertebrata</taxon>
        <taxon>Euteleostomi</taxon>
        <taxon>Amphibia</taxon>
        <taxon>Batrachia</taxon>
        <taxon>Anura</taxon>
        <taxon>Neobatrachia</taxon>
        <taxon>Hyloidea</taxon>
        <taxon>Leptodactylidae</taxon>
        <taxon>Leiuperinae</taxon>
        <taxon>Engystomops</taxon>
    </lineage>
</organism>
<dbReference type="EMBL" id="WNYA01002472">
    <property type="protein sequence ID" value="KAG8544237.1"/>
    <property type="molecule type" value="Genomic_DNA"/>
</dbReference>
<evidence type="ECO:0000256" key="7">
    <source>
        <dbReference type="ARBA" id="ARBA00023027"/>
    </source>
</evidence>
<accession>A0AAV6Z546</accession>
<dbReference type="InterPro" id="IPR000768">
    <property type="entry name" value="ART"/>
</dbReference>
<keyword evidence="6 10" id="KW-0521">NADP</keyword>
<dbReference type="SUPFAM" id="SSF56399">
    <property type="entry name" value="ADP-ribosylation"/>
    <property type="match status" value="1"/>
</dbReference>
<protein>
    <recommendedName>
        <fullName evidence="10">NAD(P)(+)--arginine ADP-ribosyltransferase</fullName>
        <ecNumber evidence="10">2.4.2.31</ecNumber>
    </recommendedName>
    <alternativeName>
        <fullName evidence="10">Mono(ADP-ribosyl)transferase</fullName>
    </alternativeName>
</protein>
<keyword evidence="12" id="KW-1185">Reference proteome</keyword>
<proteinExistence type="inferred from homology"/>
<sequence>MMSDAFDDQYLGCAYQMEGEMEKVLDEELKYNQFYVMWSRATRAWASTKKDLNLPVSFKDQYGAAVVLYTMETPYPIYQQLNGNISIAGKSRDYYMDNFHFKALHFYLTRALQELSGGCTEGITTYRGVRVTLNVFPQLRFGQFASSSRNKDTAESFGKDTFFTISTCFGVDISALSQYEVEDEVLIPVAEKFYRMDQIIKTDEYTLRSSGEQCSYFNCAYLGGKYEVILMSAPLILSFFM</sequence>
<evidence type="ECO:0000256" key="10">
    <source>
        <dbReference type="RuleBase" id="RU361228"/>
    </source>
</evidence>
<comment type="similarity">
    <text evidence="1 10">Belongs to the Arg-specific ADP-ribosyltransferase family.</text>
</comment>
<evidence type="ECO:0000256" key="1">
    <source>
        <dbReference type="ARBA" id="ARBA00009558"/>
    </source>
</evidence>
<dbReference type="PROSITE" id="PS01291">
    <property type="entry name" value="ART"/>
    <property type="match status" value="1"/>
</dbReference>
<evidence type="ECO:0000313" key="12">
    <source>
        <dbReference type="Proteomes" id="UP000824782"/>
    </source>
</evidence>
<dbReference type="PRINTS" id="PR00970">
    <property type="entry name" value="RIBTRNSFRASE"/>
</dbReference>
<evidence type="ECO:0000256" key="6">
    <source>
        <dbReference type="ARBA" id="ARBA00022857"/>
    </source>
</evidence>
<reference evidence="11" key="1">
    <citation type="thesis" date="2020" institute="ProQuest LLC" country="789 East Eisenhower Parkway, Ann Arbor, MI, USA">
        <title>Comparative Genomics and Chromosome Evolution.</title>
        <authorList>
            <person name="Mudd A.B."/>
        </authorList>
    </citation>
    <scope>NUCLEOTIDE SEQUENCE</scope>
    <source>
        <strain evidence="11">237g6f4</strain>
        <tissue evidence="11">Blood</tissue>
    </source>
</reference>
<keyword evidence="5" id="KW-0732">Signal</keyword>
<dbReference type="InterPro" id="IPR050999">
    <property type="entry name" value="ADP-ribosyltransferase_ARG"/>
</dbReference>
<dbReference type="EC" id="2.4.2.31" evidence="10"/>
<comment type="catalytic activity">
    <reaction evidence="9 10">
        <text>L-arginyl-[protein] + NAD(+) = N(omega)-(ADP-D-ribosyl)-L-arginyl-[protein] + nicotinamide + H(+)</text>
        <dbReference type="Rhea" id="RHEA:19149"/>
        <dbReference type="Rhea" id="RHEA-COMP:10532"/>
        <dbReference type="Rhea" id="RHEA-COMP:15087"/>
        <dbReference type="ChEBI" id="CHEBI:15378"/>
        <dbReference type="ChEBI" id="CHEBI:17154"/>
        <dbReference type="ChEBI" id="CHEBI:29965"/>
        <dbReference type="ChEBI" id="CHEBI:57540"/>
        <dbReference type="ChEBI" id="CHEBI:142554"/>
        <dbReference type="EC" id="2.4.2.31"/>
    </reaction>
</comment>
<dbReference type="Pfam" id="PF01129">
    <property type="entry name" value="ART"/>
    <property type="match status" value="1"/>
</dbReference>
<dbReference type="AlphaFoldDB" id="A0AAV6Z546"/>
<evidence type="ECO:0000256" key="8">
    <source>
        <dbReference type="ARBA" id="ARBA00023157"/>
    </source>
</evidence>
<evidence type="ECO:0000256" key="2">
    <source>
        <dbReference type="ARBA" id="ARBA00022676"/>
    </source>
</evidence>
<evidence type="ECO:0000256" key="3">
    <source>
        <dbReference type="ARBA" id="ARBA00022679"/>
    </source>
</evidence>
<dbReference type="GO" id="GO:0106274">
    <property type="term" value="F:NAD+-protein-arginine ADP-ribosyltransferase activity"/>
    <property type="evidence" value="ECO:0007669"/>
    <property type="project" value="UniProtKB-EC"/>
</dbReference>
<evidence type="ECO:0000313" key="11">
    <source>
        <dbReference type="EMBL" id="KAG8544237.1"/>
    </source>
</evidence>
<dbReference type="Proteomes" id="UP000824782">
    <property type="component" value="Unassembled WGS sequence"/>
</dbReference>
<gene>
    <name evidence="11" type="ORF">GDO81_022866</name>
</gene>
<keyword evidence="3 10" id="KW-0808">Transferase</keyword>
<keyword evidence="2 10" id="KW-0328">Glycosyltransferase</keyword>
<dbReference type="PROSITE" id="PS51996">
    <property type="entry name" value="TR_MART"/>
    <property type="match status" value="1"/>
</dbReference>